<dbReference type="OrthoDB" id="7990239at2"/>
<dbReference type="Proteomes" id="UP000249605">
    <property type="component" value="Plasmid unnamed6"/>
</dbReference>
<gene>
    <name evidence="1" type="ORF">DM194_27830</name>
</gene>
<accession>A0A2U9SM62</accession>
<geneLocation type="plasmid" evidence="1 2">
    <name>unnamed6</name>
</geneLocation>
<keyword evidence="2" id="KW-1185">Reference proteome</keyword>
<reference evidence="1 2" key="1">
    <citation type="submission" date="2018-06" db="EMBL/GenBank/DDBJ databases">
        <title>Complete genome sequencing of Azospirillum sp. M2T2B2.</title>
        <authorList>
            <person name="Heo J."/>
            <person name="Kim S.-J."/>
            <person name="Kwon S.-W."/>
            <person name="Anandham R."/>
        </authorList>
    </citation>
    <scope>NUCLEOTIDE SEQUENCE [LARGE SCALE GENOMIC DNA]</scope>
    <source>
        <strain evidence="1 2">M2T2B2</strain>
        <plasmid evidence="1 2">unnamed6</plasmid>
    </source>
</reference>
<dbReference type="RefSeq" id="WP_111070890.1">
    <property type="nucleotide sequence ID" value="NZ_CP029836.1"/>
</dbReference>
<name>A0A2U9SM62_9PROT</name>
<dbReference type="EMBL" id="CP029836">
    <property type="protein sequence ID" value="AWU98099.1"/>
    <property type="molecule type" value="Genomic_DNA"/>
</dbReference>
<evidence type="ECO:0000313" key="1">
    <source>
        <dbReference type="EMBL" id="AWU98099.1"/>
    </source>
</evidence>
<keyword evidence="1" id="KW-0614">Plasmid</keyword>
<dbReference type="KEGG" id="azm:DM194_27830"/>
<evidence type="ECO:0000313" key="2">
    <source>
        <dbReference type="Proteomes" id="UP000249605"/>
    </source>
</evidence>
<sequence>MGELHREYRDFVGFYWTLPLPAFGFTKLPDFPDEAARASRTIRYQREAVRRYVAERKGRLADEVVFLEIHPDRSSDGVEPYVERALRSCQKHHAQLVFVDFAREHGWRSHPWMSRLMHLAPISCLGLDPEPVVIDGEPFDPIGHFRTMKAAAESRGSPADRRAALAALVADVVAEMRGAAPGRRCARSRSG</sequence>
<dbReference type="AlphaFoldDB" id="A0A2U9SM62"/>
<protein>
    <submittedName>
        <fullName evidence="1">Uncharacterized protein</fullName>
    </submittedName>
</protein>
<proteinExistence type="predicted"/>
<organism evidence="1 2">
    <name type="scientific">Azospirillum ramasamyi</name>
    <dbReference type="NCBI Taxonomy" id="682998"/>
    <lineage>
        <taxon>Bacteria</taxon>
        <taxon>Pseudomonadati</taxon>
        <taxon>Pseudomonadota</taxon>
        <taxon>Alphaproteobacteria</taxon>
        <taxon>Rhodospirillales</taxon>
        <taxon>Azospirillaceae</taxon>
        <taxon>Azospirillum</taxon>
    </lineage>
</organism>